<protein>
    <submittedName>
        <fullName evidence="2">Uncharacterized protein</fullName>
    </submittedName>
</protein>
<dbReference type="InterPro" id="IPR021842">
    <property type="entry name" value="DUF3435"/>
</dbReference>
<evidence type="ECO:0000313" key="2">
    <source>
        <dbReference type="EMBL" id="EXJ82310.1"/>
    </source>
</evidence>
<dbReference type="RefSeq" id="XP_007734433.1">
    <property type="nucleotide sequence ID" value="XM_007736243.1"/>
</dbReference>
<dbReference type="Proteomes" id="UP000019478">
    <property type="component" value="Unassembled WGS sequence"/>
</dbReference>
<reference evidence="2 3" key="1">
    <citation type="submission" date="2013-03" db="EMBL/GenBank/DDBJ databases">
        <title>The Genome Sequence of Capronia epimyces CBS 606.96.</title>
        <authorList>
            <consortium name="The Broad Institute Genomics Platform"/>
            <person name="Cuomo C."/>
            <person name="de Hoog S."/>
            <person name="Gorbushina A."/>
            <person name="Walker B."/>
            <person name="Young S.K."/>
            <person name="Zeng Q."/>
            <person name="Gargeya S."/>
            <person name="Fitzgerald M."/>
            <person name="Haas B."/>
            <person name="Abouelleil A."/>
            <person name="Allen A.W."/>
            <person name="Alvarado L."/>
            <person name="Arachchi H.M."/>
            <person name="Berlin A.M."/>
            <person name="Chapman S.B."/>
            <person name="Gainer-Dewar J."/>
            <person name="Goldberg J."/>
            <person name="Griggs A."/>
            <person name="Gujja S."/>
            <person name="Hansen M."/>
            <person name="Howarth C."/>
            <person name="Imamovic A."/>
            <person name="Ireland A."/>
            <person name="Larimer J."/>
            <person name="McCowan C."/>
            <person name="Murphy C."/>
            <person name="Pearson M."/>
            <person name="Poon T.W."/>
            <person name="Priest M."/>
            <person name="Roberts A."/>
            <person name="Saif S."/>
            <person name="Shea T."/>
            <person name="Sisk P."/>
            <person name="Sykes S."/>
            <person name="Wortman J."/>
            <person name="Nusbaum C."/>
            <person name="Birren B."/>
        </authorList>
    </citation>
    <scope>NUCLEOTIDE SEQUENCE [LARGE SCALE GENOMIC DNA]</scope>
    <source>
        <strain evidence="2 3">CBS 606.96</strain>
    </source>
</reference>
<evidence type="ECO:0000256" key="1">
    <source>
        <dbReference type="SAM" id="MobiDB-lite"/>
    </source>
</evidence>
<evidence type="ECO:0000313" key="3">
    <source>
        <dbReference type="Proteomes" id="UP000019478"/>
    </source>
</evidence>
<dbReference type="GeneID" id="19170233"/>
<dbReference type="OrthoDB" id="4183762at2759"/>
<accession>W9XY45</accession>
<dbReference type="HOGENOM" id="CLU_1510400_0_0_1"/>
<sequence length="178" mass="20389">MGYHMSDCKAFAYHKYRDRDEHVHLCRLVEMEQQANCTTCVVVQGGTSTDHLVRAIAHMALTWDTRAPTELTPEQKQEVPNHPKIARLRQRRDRHQRYLCSLGFHPLHTAAGNACYSRYEDLDRKLNSVTTTLTTTLKKQRLEKRFAAFTTPSTTVGRAAPCSSTRPMRCSSSRPSKR</sequence>
<comment type="caution">
    <text evidence="2">The sequence shown here is derived from an EMBL/GenBank/DDBJ whole genome shotgun (WGS) entry which is preliminary data.</text>
</comment>
<proteinExistence type="predicted"/>
<organism evidence="2 3">
    <name type="scientific">Capronia epimyces CBS 606.96</name>
    <dbReference type="NCBI Taxonomy" id="1182542"/>
    <lineage>
        <taxon>Eukaryota</taxon>
        <taxon>Fungi</taxon>
        <taxon>Dikarya</taxon>
        <taxon>Ascomycota</taxon>
        <taxon>Pezizomycotina</taxon>
        <taxon>Eurotiomycetes</taxon>
        <taxon>Chaetothyriomycetidae</taxon>
        <taxon>Chaetothyriales</taxon>
        <taxon>Herpotrichiellaceae</taxon>
        <taxon>Capronia</taxon>
    </lineage>
</organism>
<dbReference type="EMBL" id="AMGY01000005">
    <property type="protein sequence ID" value="EXJ82310.1"/>
    <property type="molecule type" value="Genomic_DNA"/>
</dbReference>
<name>W9XY45_9EURO</name>
<keyword evidence="3" id="KW-1185">Reference proteome</keyword>
<gene>
    <name evidence="2" type="ORF">A1O3_06123</name>
</gene>
<feature type="region of interest" description="Disordered" evidence="1">
    <location>
        <begin position="155"/>
        <end position="178"/>
    </location>
</feature>
<dbReference type="Pfam" id="PF11917">
    <property type="entry name" value="DUF3435"/>
    <property type="match status" value="1"/>
</dbReference>
<dbReference type="AlphaFoldDB" id="W9XY45"/>